<dbReference type="GO" id="GO:0005506">
    <property type="term" value="F:iron ion binding"/>
    <property type="evidence" value="ECO:0007669"/>
    <property type="project" value="InterPro"/>
</dbReference>
<evidence type="ECO:0008006" key="4">
    <source>
        <dbReference type="Google" id="ProtNLM"/>
    </source>
</evidence>
<proteinExistence type="predicted"/>
<sequence>MSAPLEQNGSGLFSLPWEIREKIYEYYLSFDHDDFGDTVRPLHVYFEQGEYKKPLPPLMLTCKRVYRELHQPVHADAIMRVHSHGYGDRRIGFAVHGTLRFERLRRLYVLIAMEYPNWNRWLAIFAEVARRAEGLAELVIDWEPRPGPPNPKVWEAKLTEKKHDEFFGVLAALKGLEVVRFYGEMPEGWRERFEREVDARLALLAIGEHDEYCIFKPYLPHCPPLIFSNLSCKKRNLFSAHTLTYFFGKALSTIFASAAEPLYRDNTQDNLPTIRELLTMNVQSIRFVAGMSLFSDEIIAVQFEQQARFFHWDGEYFEHATLPSRPEQTSKKYSDMNYLAGENSLPRSVRVFYEDEEGQVAPYPASNYRIITEETHHREMMFNRHIVSYFELTINVIMAYFFGFLVCYGMLTLIRPCSAHGTINQAFEIAARQEYSLDNAMNLAHCNIQLKKRGYVDEAAYRRAQLANSLRRVGITMRDIDSVLRTDHEITDDSVNWHTPDADIFATRDDGCVLSIETTEGPFYVEGELDRFDLTDGQSGIPMYLDLQIIDTETCQPVPDIWVEVWHTNSTGIYSGVVSKANGAGEADPSNADKTFHRGLRKTNANGAVWFGTNLPGHYSGRTPHIHIMSHVPGTERLANGTIQDNVATHAGQLFLDQTLVDTFRKHERYANNEQTFIENKQDYYFRQEANFTDPVMSYVLLDHEDRDIEKGVMAWKLVGVNMTNVREIYVAHQLEAHLFSENSVYRFIPEIIPRPAYAGGYESQSGANFILLDFEGMLDRSIPPPETYMSVPIALHLRSAGKSPTRKFGFPVNTHFGNLTQPNNRESFWEVWWTNQMKFFVAGEKDIRGAHTTEDGATLDFFVDQVLPRYLRPLETGGRSIKPTLCHTDLRPGNVKYKPDGDRIIVYVANALWAHNEGQFRTVLLRLRDWNLGLFVADTDTQTLAVELAPFRNPRYKLGKAYLKEYRRHIGWTRHEIVEKPLGETKFHLREYPCWFTESLMRNG</sequence>
<dbReference type="InterPro" id="IPR015889">
    <property type="entry name" value="Intradiol_dOase_core"/>
</dbReference>
<keyword evidence="1" id="KW-1133">Transmembrane helix</keyword>
<name>A0A010RTQ6_9PEZI</name>
<protein>
    <recommendedName>
        <fullName evidence="4">Intradiol ring-cleavage dioxygenases domain-containing protein</fullName>
    </recommendedName>
</protein>
<dbReference type="GO" id="GO:0016702">
    <property type="term" value="F:oxidoreductase activity, acting on single donors with incorporation of molecular oxygen, incorporation of two atoms of oxygen"/>
    <property type="evidence" value="ECO:0007669"/>
    <property type="project" value="InterPro"/>
</dbReference>
<evidence type="ECO:0000313" key="3">
    <source>
        <dbReference type="Proteomes" id="UP000020467"/>
    </source>
</evidence>
<keyword evidence="3" id="KW-1185">Reference proteome</keyword>
<evidence type="ECO:0000256" key="1">
    <source>
        <dbReference type="SAM" id="Phobius"/>
    </source>
</evidence>
<accession>A0A010RTQ6</accession>
<dbReference type="KEGG" id="cfj:CFIO01_04611"/>
<comment type="caution">
    <text evidence="2">The sequence shown here is derived from an EMBL/GenBank/DDBJ whole genome shotgun (WGS) entry which is preliminary data.</text>
</comment>
<dbReference type="InterPro" id="IPR016477">
    <property type="entry name" value="Fructo-/Ketosamine-3-kinase"/>
</dbReference>
<dbReference type="Proteomes" id="UP000020467">
    <property type="component" value="Unassembled WGS sequence"/>
</dbReference>
<dbReference type="Gene3D" id="3.90.1200.10">
    <property type="match status" value="1"/>
</dbReference>
<dbReference type="HOGENOM" id="CLU_298761_0_0_1"/>
<dbReference type="OrthoDB" id="121380at2759"/>
<dbReference type="SUPFAM" id="SSF49482">
    <property type="entry name" value="Aromatic compound dioxygenase"/>
    <property type="match status" value="1"/>
</dbReference>
<gene>
    <name evidence="2" type="ORF">CFIO01_04611</name>
</gene>
<dbReference type="PANTHER" id="PTHR34315:SF1">
    <property type="entry name" value="INTRADIOL RING-CLEAVAGE DIOXYGENASES DOMAIN-CONTAINING PROTEIN-RELATED"/>
    <property type="match status" value="1"/>
</dbReference>
<dbReference type="Pfam" id="PF03881">
    <property type="entry name" value="Fructosamin_kin"/>
    <property type="match status" value="1"/>
</dbReference>
<evidence type="ECO:0000313" key="2">
    <source>
        <dbReference type="EMBL" id="EXF75678.1"/>
    </source>
</evidence>
<dbReference type="PANTHER" id="PTHR34315">
    <property type="match status" value="1"/>
</dbReference>
<dbReference type="Gene3D" id="2.60.130.10">
    <property type="entry name" value="Aromatic compound dioxygenase"/>
    <property type="match status" value="1"/>
</dbReference>
<dbReference type="CDD" id="cd03457">
    <property type="entry name" value="intradiol_dioxygenase_like"/>
    <property type="match status" value="1"/>
</dbReference>
<feature type="transmembrane region" description="Helical" evidence="1">
    <location>
        <begin position="386"/>
        <end position="411"/>
    </location>
</feature>
<dbReference type="AlphaFoldDB" id="A0A010RTQ6"/>
<keyword evidence="1" id="KW-0812">Transmembrane</keyword>
<dbReference type="eggNOG" id="ENOG502R9IV">
    <property type="taxonomic scope" value="Eukaryota"/>
</dbReference>
<reference evidence="2 3" key="1">
    <citation type="submission" date="2014-02" db="EMBL/GenBank/DDBJ databases">
        <title>The genome sequence of Colletotrichum fioriniae PJ7.</title>
        <authorList>
            <person name="Baroncelli R."/>
            <person name="Thon M.R."/>
        </authorList>
    </citation>
    <scope>NUCLEOTIDE SEQUENCE [LARGE SCALE GENOMIC DNA]</scope>
    <source>
        <strain evidence="2 3">PJ7</strain>
    </source>
</reference>
<organism evidence="2 3">
    <name type="scientific">Colletotrichum fioriniae PJ7</name>
    <dbReference type="NCBI Taxonomy" id="1445577"/>
    <lineage>
        <taxon>Eukaryota</taxon>
        <taxon>Fungi</taxon>
        <taxon>Dikarya</taxon>
        <taxon>Ascomycota</taxon>
        <taxon>Pezizomycotina</taxon>
        <taxon>Sordariomycetes</taxon>
        <taxon>Hypocreomycetidae</taxon>
        <taxon>Glomerellales</taxon>
        <taxon>Glomerellaceae</taxon>
        <taxon>Colletotrichum</taxon>
        <taxon>Colletotrichum acutatum species complex</taxon>
    </lineage>
</organism>
<keyword evidence="1" id="KW-0472">Membrane</keyword>
<dbReference type="EMBL" id="JARH01000889">
    <property type="protein sequence ID" value="EXF75678.1"/>
    <property type="molecule type" value="Genomic_DNA"/>
</dbReference>